<dbReference type="STRING" id="1330018.A0A167GTU8"/>
<dbReference type="GO" id="GO:0005524">
    <property type="term" value="F:ATP binding"/>
    <property type="evidence" value="ECO:0007669"/>
    <property type="project" value="UniProtKB-KW"/>
</dbReference>
<dbReference type="OrthoDB" id="10036721at2759"/>
<dbReference type="InterPro" id="IPR001208">
    <property type="entry name" value="MCM_dom"/>
</dbReference>
<feature type="region of interest" description="Disordered" evidence="3">
    <location>
        <begin position="115"/>
        <end position="140"/>
    </location>
</feature>
<organism evidence="5 6">
    <name type="scientific">Calocera viscosa (strain TUFC12733)</name>
    <dbReference type="NCBI Taxonomy" id="1330018"/>
    <lineage>
        <taxon>Eukaryota</taxon>
        <taxon>Fungi</taxon>
        <taxon>Dikarya</taxon>
        <taxon>Basidiomycota</taxon>
        <taxon>Agaricomycotina</taxon>
        <taxon>Dacrymycetes</taxon>
        <taxon>Dacrymycetales</taxon>
        <taxon>Dacrymycetaceae</taxon>
        <taxon>Calocera</taxon>
    </lineage>
</organism>
<dbReference type="PROSITE" id="PS50051">
    <property type="entry name" value="MCM_2"/>
    <property type="match status" value="1"/>
</dbReference>
<protein>
    <submittedName>
        <fullName evidence="5">MCM-domain-containing protein</fullName>
    </submittedName>
</protein>
<gene>
    <name evidence="5" type="ORF">CALVIDRAFT_547428</name>
</gene>
<evidence type="ECO:0000313" key="6">
    <source>
        <dbReference type="Proteomes" id="UP000076738"/>
    </source>
</evidence>
<keyword evidence="1" id="KW-0547">Nucleotide-binding</keyword>
<evidence type="ECO:0000256" key="3">
    <source>
        <dbReference type="SAM" id="MobiDB-lite"/>
    </source>
</evidence>
<dbReference type="AlphaFoldDB" id="A0A167GTU8"/>
<dbReference type="Pfam" id="PF00493">
    <property type="entry name" value="MCM"/>
    <property type="match status" value="1"/>
</dbReference>
<keyword evidence="6" id="KW-1185">Reference proteome</keyword>
<dbReference type="Gene3D" id="3.40.50.300">
    <property type="entry name" value="P-loop containing nucleotide triphosphate hydrolases"/>
    <property type="match status" value="2"/>
</dbReference>
<name>A0A167GTU8_CALVF</name>
<dbReference type="GO" id="GO:0017116">
    <property type="term" value="F:single-stranded DNA helicase activity"/>
    <property type="evidence" value="ECO:0007669"/>
    <property type="project" value="TreeGrafter"/>
</dbReference>
<dbReference type="GO" id="GO:0000727">
    <property type="term" value="P:double-strand break repair via break-induced replication"/>
    <property type="evidence" value="ECO:0007669"/>
    <property type="project" value="TreeGrafter"/>
</dbReference>
<evidence type="ECO:0000313" key="5">
    <source>
        <dbReference type="EMBL" id="KZO90903.1"/>
    </source>
</evidence>
<dbReference type="InterPro" id="IPR027417">
    <property type="entry name" value="P-loop_NTPase"/>
</dbReference>
<dbReference type="GO" id="GO:0043138">
    <property type="term" value="F:3'-5' DNA helicase activity"/>
    <property type="evidence" value="ECO:0007669"/>
    <property type="project" value="TreeGrafter"/>
</dbReference>
<dbReference type="PANTHER" id="PTHR11630">
    <property type="entry name" value="DNA REPLICATION LICENSING FACTOR MCM FAMILY MEMBER"/>
    <property type="match status" value="1"/>
</dbReference>
<dbReference type="PANTHER" id="PTHR11630:SF42">
    <property type="entry name" value="DNA REPLICATION LICENSING FACTOR MCM5"/>
    <property type="match status" value="1"/>
</dbReference>
<feature type="compositionally biased region" description="Basic and acidic residues" evidence="3">
    <location>
        <begin position="115"/>
        <end position="126"/>
    </location>
</feature>
<accession>A0A167GTU8</accession>
<proteinExistence type="predicted"/>
<evidence type="ECO:0000256" key="1">
    <source>
        <dbReference type="ARBA" id="ARBA00022741"/>
    </source>
</evidence>
<sequence length="140" mass="15721">MRLCGHVNVLLLDQMLKFVDQVAPMAVCISTKASPAPATATVQRDPTTREFYLEGGAMMLADSGVVYNDEFDKMHDEDRAAANPVFGRYGEMRTPGETILSRFDTIFTVRDEHNEQRDHTIGEARHPQYSHGPSQHRSRG</sequence>
<evidence type="ECO:0000259" key="4">
    <source>
        <dbReference type="PROSITE" id="PS50051"/>
    </source>
</evidence>
<dbReference type="EMBL" id="KV417332">
    <property type="protein sequence ID" value="KZO90903.1"/>
    <property type="molecule type" value="Genomic_DNA"/>
</dbReference>
<feature type="domain" description="MCM C-terminal AAA(+) ATPase" evidence="4">
    <location>
        <begin position="14"/>
        <end position="125"/>
    </location>
</feature>
<dbReference type="GO" id="GO:0005634">
    <property type="term" value="C:nucleus"/>
    <property type="evidence" value="ECO:0007669"/>
    <property type="project" value="TreeGrafter"/>
</dbReference>
<dbReference type="GO" id="GO:0006270">
    <property type="term" value="P:DNA replication initiation"/>
    <property type="evidence" value="ECO:0007669"/>
    <property type="project" value="TreeGrafter"/>
</dbReference>
<reference evidence="5 6" key="1">
    <citation type="journal article" date="2016" name="Mol. Biol. Evol.">
        <title>Comparative Genomics of Early-Diverging Mushroom-Forming Fungi Provides Insights into the Origins of Lignocellulose Decay Capabilities.</title>
        <authorList>
            <person name="Nagy L.G."/>
            <person name="Riley R."/>
            <person name="Tritt A."/>
            <person name="Adam C."/>
            <person name="Daum C."/>
            <person name="Floudas D."/>
            <person name="Sun H."/>
            <person name="Yadav J.S."/>
            <person name="Pangilinan J."/>
            <person name="Larsson K.H."/>
            <person name="Matsuura K."/>
            <person name="Barry K."/>
            <person name="Labutti K."/>
            <person name="Kuo R."/>
            <person name="Ohm R.A."/>
            <person name="Bhattacharya S.S."/>
            <person name="Shirouzu T."/>
            <person name="Yoshinaga Y."/>
            <person name="Martin F.M."/>
            <person name="Grigoriev I.V."/>
            <person name="Hibbett D.S."/>
        </authorList>
    </citation>
    <scope>NUCLEOTIDE SEQUENCE [LARGE SCALE GENOMIC DNA]</scope>
    <source>
        <strain evidence="5 6">TUFC12733</strain>
    </source>
</reference>
<keyword evidence="2" id="KW-0067">ATP-binding</keyword>
<evidence type="ECO:0000256" key="2">
    <source>
        <dbReference type="ARBA" id="ARBA00022840"/>
    </source>
</evidence>
<dbReference type="Proteomes" id="UP000076738">
    <property type="component" value="Unassembled WGS sequence"/>
</dbReference>
<dbReference type="InterPro" id="IPR031327">
    <property type="entry name" value="MCM"/>
</dbReference>
<dbReference type="GO" id="GO:0042555">
    <property type="term" value="C:MCM complex"/>
    <property type="evidence" value="ECO:0007669"/>
    <property type="project" value="TreeGrafter"/>
</dbReference>
<dbReference type="GO" id="GO:0003697">
    <property type="term" value="F:single-stranded DNA binding"/>
    <property type="evidence" value="ECO:0007669"/>
    <property type="project" value="TreeGrafter"/>
</dbReference>